<organism evidence="7 8">
    <name type="scientific">Theileria orientalis strain Shintoku</name>
    <dbReference type="NCBI Taxonomy" id="869250"/>
    <lineage>
        <taxon>Eukaryota</taxon>
        <taxon>Sar</taxon>
        <taxon>Alveolata</taxon>
        <taxon>Apicomplexa</taxon>
        <taxon>Aconoidasida</taxon>
        <taxon>Piroplasmida</taxon>
        <taxon>Theileriidae</taxon>
        <taxon>Theileria</taxon>
    </lineage>
</organism>
<dbReference type="EC" id="2.1.1.221" evidence="1"/>
<dbReference type="RefSeq" id="XP_009692766.1">
    <property type="nucleotide sequence ID" value="XM_009694471.1"/>
</dbReference>
<dbReference type="KEGG" id="tot:TOT_040000832"/>
<evidence type="ECO:0000313" key="7">
    <source>
        <dbReference type="EMBL" id="BAM42465.1"/>
    </source>
</evidence>
<protein>
    <recommendedName>
        <fullName evidence="1">tRNA (guanine(9)-N(1))-methyltransferase</fullName>
        <ecNumber evidence="1">2.1.1.221</ecNumber>
    </recommendedName>
</protein>
<gene>
    <name evidence="7" type="ORF">TOT_040000832</name>
</gene>
<dbReference type="EMBL" id="AP011949">
    <property type="protein sequence ID" value="BAM42465.1"/>
    <property type="molecule type" value="Genomic_DNA"/>
</dbReference>
<evidence type="ECO:0000256" key="3">
    <source>
        <dbReference type="ARBA" id="ARBA00022679"/>
    </source>
</evidence>
<evidence type="ECO:0000256" key="4">
    <source>
        <dbReference type="ARBA" id="ARBA00022691"/>
    </source>
</evidence>
<dbReference type="OMA" id="NHIFAFM"/>
<dbReference type="PANTHER" id="PTHR13563:SF13">
    <property type="entry name" value="TRNA METHYLTRANSFERASE 10 HOMOLOG A"/>
    <property type="match status" value="1"/>
</dbReference>
<evidence type="ECO:0000256" key="5">
    <source>
        <dbReference type="ARBA" id="ARBA00048434"/>
    </source>
</evidence>
<evidence type="ECO:0000256" key="1">
    <source>
        <dbReference type="ARBA" id="ARBA00012797"/>
    </source>
</evidence>
<comment type="catalytic activity">
    <reaction evidence="5">
        <text>guanosine(9) in tRNA + S-adenosyl-L-methionine = N(1)-methylguanosine(9) in tRNA + S-adenosyl-L-homocysteine + H(+)</text>
        <dbReference type="Rhea" id="RHEA:43156"/>
        <dbReference type="Rhea" id="RHEA-COMP:10367"/>
        <dbReference type="Rhea" id="RHEA-COMP:10368"/>
        <dbReference type="ChEBI" id="CHEBI:15378"/>
        <dbReference type="ChEBI" id="CHEBI:57856"/>
        <dbReference type="ChEBI" id="CHEBI:59789"/>
        <dbReference type="ChEBI" id="CHEBI:73542"/>
        <dbReference type="ChEBI" id="CHEBI:74269"/>
        <dbReference type="EC" id="2.1.1.221"/>
    </reaction>
</comment>
<keyword evidence="2" id="KW-0489">Methyltransferase</keyword>
<dbReference type="eggNOG" id="KOG2967">
    <property type="taxonomic scope" value="Eukaryota"/>
</dbReference>
<evidence type="ECO:0000256" key="2">
    <source>
        <dbReference type="ARBA" id="ARBA00022603"/>
    </source>
</evidence>
<dbReference type="PANTHER" id="PTHR13563">
    <property type="entry name" value="TRNA (GUANINE-9-) METHYLTRANSFERASE"/>
    <property type="match status" value="1"/>
</dbReference>
<dbReference type="AlphaFoldDB" id="J7M4S3"/>
<keyword evidence="3" id="KW-0808">Transferase</keyword>
<feature type="domain" description="SAM-dependent MTase TRM10-type" evidence="6">
    <location>
        <begin position="9"/>
        <end position="197"/>
    </location>
</feature>
<dbReference type="Proteomes" id="UP000003786">
    <property type="component" value="Chromosome 4"/>
</dbReference>
<keyword evidence="4" id="KW-0949">S-adenosyl-L-methionine</keyword>
<dbReference type="GeneID" id="20716873"/>
<dbReference type="GO" id="GO:0000049">
    <property type="term" value="F:tRNA binding"/>
    <property type="evidence" value="ECO:0007669"/>
    <property type="project" value="TreeGrafter"/>
</dbReference>
<evidence type="ECO:0000313" key="8">
    <source>
        <dbReference type="Proteomes" id="UP000003786"/>
    </source>
</evidence>
<evidence type="ECO:0000259" key="6">
    <source>
        <dbReference type="PROSITE" id="PS51675"/>
    </source>
</evidence>
<dbReference type="GO" id="GO:0005634">
    <property type="term" value="C:nucleus"/>
    <property type="evidence" value="ECO:0007669"/>
    <property type="project" value="TreeGrafter"/>
</dbReference>
<dbReference type="GO" id="GO:0052905">
    <property type="term" value="F:tRNA (guanosine(9)-N1)-methyltransferase activity"/>
    <property type="evidence" value="ECO:0007669"/>
    <property type="project" value="UniProtKB-EC"/>
</dbReference>
<dbReference type="CDD" id="cd18089">
    <property type="entry name" value="SPOUT_Trm10-like"/>
    <property type="match status" value="1"/>
</dbReference>
<dbReference type="InterPro" id="IPR038459">
    <property type="entry name" value="MT_TRM10-typ_sf"/>
</dbReference>
<dbReference type="VEuPathDB" id="PiroplasmaDB:TOT_040000832"/>
<sequence>MTRESKLLKKSQFVESCKLNPIIVIDCEFNDYASEKESRSLANQIMQSYGANKRASKPFNLIICGIKENSFLDEAFRRISGTQNWSCLLTHQPLDSLFNSDDLTYLSADSSDILSDLVPSGIYVIGGIVDRNRLDGITYNKARIIGAKCRRLPIREHLKLSGSHILSVNTCVNILLDFYVSRDWESSLRSCIPKRKL</sequence>
<dbReference type="OrthoDB" id="278300at2759"/>
<reference evidence="7 8" key="1">
    <citation type="journal article" date="2012" name="MBio">
        <title>Comparative genome analysis of three eukaryotic parasites with differing abilities to transform leukocytes reveals key mediators of Theileria-induced leukocyte transformation.</title>
        <authorList>
            <person name="Hayashida K."/>
            <person name="Hara Y."/>
            <person name="Abe T."/>
            <person name="Yamasaki C."/>
            <person name="Toyoda A."/>
            <person name="Kosuge T."/>
            <person name="Suzuki Y."/>
            <person name="Sato Y."/>
            <person name="Kawashima S."/>
            <person name="Katayama T."/>
            <person name="Wakaguri H."/>
            <person name="Inoue N."/>
            <person name="Homma K."/>
            <person name="Tada-Umezaki M."/>
            <person name="Yagi Y."/>
            <person name="Fujii Y."/>
            <person name="Habara T."/>
            <person name="Kanehisa M."/>
            <person name="Watanabe H."/>
            <person name="Ito K."/>
            <person name="Gojobori T."/>
            <person name="Sugawara H."/>
            <person name="Imanishi T."/>
            <person name="Weir W."/>
            <person name="Gardner M."/>
            <person name="Pain A."/>
            <person name="Shiels B."/>
            <person name="Hattori M."/>
            <person name="Nene V."/>
            <person name="Sugimoto C."/>
        </authorList>
    </citation>
    <scope>NUCLEOTIDE SEQUENCE [LARGE SCALE GENOMIC DNA]</scope>
    <source>
        <strain evidence="7 8">Shintoku</strain>
    </source>
</reference>
<keyword evidence="8" id="KW-1185">Reference proteome</keyword>
<dbReference type="InterPro" id="IPR028564">
    <property type="entry name" value="MT_TRM10-typ"/>
</dbReference>
<dbReference type="GO" id="GO:0002939">
    <property type="term" value="P:tRNA N1-guanine methylation"/>
    <property type="evidence" value="ECO:0007669"/>
    <property type="project" value="TreeGrafter"/>
</dbReference>
<name>J7M4S3_THEOR</name>
<proteinExistence type="predicted"/>
<dbReference type="PROSITE" id="PS51675">
    <property type="entry name" value="SAM_MT_TRM10"/>
    <property type="match status" value="1"/>
</dbReference>
<dbReference type="STRING" id="869250.J7M4S3"/>
<dbReference type="InterPro" id="IPR007356">
    <property type="entry name" value="tRNA_m1G_MeTrfase_euk"/>
</dbReference>
<dbReference type="Gene3D" id="3.40.1280.30">
    <property type="match status" value="1"/>
</dbReference>
<accession>J7M4S3</accession>